<dbReference type="InterPro" id="IPR006634">
    <property type="entry name" value="TLC-dom"/>
</dbReference>
<feature type="transmembrane region" description="Helical" evidence="8">
    <location>
        <begin position="52"/>
        <end position="71"/>
    </location>
</feature>
<evidence type="ECO:0000313" key="11">
    <source>
        <dbReference type="Proteomes" id="UP000000598"/>
    </source>
</evidence>
<name>Q6CP21_KLULA</name>
<keyword evidence="11" id="KW-1185">Reference proteome</keyword>
<feature type="transmembrane region" description="Helical" evidence="8">
    <location>
        <begin position="241"/>
        <end position="259"/>
    </location>
</feature>
<proteinExistence type="inferred from homology"/>
<evidence type="ECO:0000256" key="1">
    <source>
        <dbReference type="ARBA" id="ARBA00004141"/>
    </source>
</evidence>
<evidence type="ECO:0000256" key="2">
    <source>
        <dbReference type="ARBA" id="ARBA00009808"/>
    </source>
</evidence>
<dbReference type="Proteomes" id="UP000000598">
    <property type="component" value="Chromosome E"/>
</dbReference>
<dbReference type="InParanoid" id="Q6CP21"/>
<dbReference type="STRING" id="284590.Q6CP21"/>
<feature type="transmembrane region" description="Helical" evidence="8">
    <location>
        <begin position="182"/>
        <end position="204"/>
    </location>
</feature>
<dbReference type="eggNOG" id="KOG1607">
    <property type="taxonomic scope" value="Eukaryota"/>
</dbReference>
<dbReference type="PIRSF" id="PIRSF005225">
    <property type="entry name" value="LAG1_LAC1"/>
    <property type="match status" value="1"/>
</dbReference>
<comment type="similarity">
    <text evidence="2">Belongs to the sphingosine N-acyltransferase family.</text>
</comment>
<dbReference type="OMA" id="KLYCLLQ"/>
<feature type="transmembrane region" description="Helical" evidence="8">
    <location>
        <begin position="100"/>
        <end position="121"/>
    </location>
</feature>
<evidence type="ECO:0000256" key="3">
    <source>
        <dbReference type="ARBA" id="ARBA00022692"/>
    </source>
</evidence>
<feature type="compositionally biased region" description="Basic and acidic residues" evidence="7">
    <location>
        <begin position="19"/>
        <end position="28"/>
    </location>
</feature>
<keyword evidence="5 6" id="KW-0472">Membrane</keyword>
<evidence type="ECO:0000256" key="5">
    <source>
        <dbReference type="ARBA" id="ARBA00023136"/>
    </source>
</evidence>
<dbReference type="HOGENOM" id="CLU_028277_2_0_1"/>
<feature type="compositionally biased region" description="Polar residues" evidence="7">
    <location>
        <begin position="1"/>
        <end position="16"/>
    </location>
</feature>
<feature type="domain" description="TLC" evidence="9">
    <location>
        <begin position="138"/>
        <end position="352"/>
    </location>
</feature>
<feature type="transmembrane region" description="Helical" evidence="8">
    <location>
        <begin position="271"/>
        <end position="290"/>
    </location>
</feature>
<evidence type="ECO:0000256" key="6">
    <source>
        <dbReference type="PROSITE-ProRule" id="PRU00205"/>
    </source>
</evidence>
<feature type="compositionally biased region" description="Basic residues" evidence="7">
    <location>
        <begin position="29"/>
        <end position="43"/>
    </location>
</feature>
<dbReference type="PROSITE" id="PS50922">
    <property type="entry name" value="TLC"/>
    <property type="match status" value="1"/>
</dbReference>
<keyword evidence="3 6" id="KW-0812">Transmembrane</keyword>
<dbReference type="EMBL" id="CR382125">
    <property type="protein sequence ID" value="CAG99405.1"/>
    <property type="molecule type" value="Genomic_DNA"/>
</dbReference>
<protein>
    <submittedName>
        <fullName evidence="10">KLLA0E08141p</fullName>
    </submittedName>
</protein>
<dbReference type="GO" id="GO:0050291">
    <property type="term" value="F:sphingosine N-acyltransferase activity"/>
    <property type="evidence" value="ECO:0007669"/>
    <property type="project" value="InterPro"/>
</dbReference>
<evidence type="ECO:0000259" key="9">
    <source>
        <dbReference type="PROSITE" id="PS50922"/>
    </source>
</evidence>
<gene>
    <name evidence="10" type="ORF">KLLA0_E08141g</name>
</gene>
<dbReference type="InterPro" id="IPR016439">
    <property type="entry name" value="Lag1/Lac1-like"/>
</dbReference>
<comment type="subcellular location">
    <subcellularLocation>
        <location evidence="1">Membrane</location>
        <topology evidence="1">Multi-pass membrane protein</topology>
    </subcellularLocation>
</comment>
<accession>Q6CP21</accession>
<evidence type="ECO:0000313" key="10">
    <source>
        <dbReference type="EMBL" id="CAG99405.1"/>
    </source>
</evidence>
<dbReference type="AlphaFoldDB" id="Q6CP21"/>
<dbReference type="RefSeq" id="XP_454318.1">
    <property type="nucleotide sequence ID" value="XM_454318.1"/>
</dbReference>
<dbReference type="GO" id="GO:0046513">
    <property type="term" value="P:ceramide biosynthetic process"/>
    <property type="evidence" value="ECO:0007669"/>
    <property type="project" value="InterPro"/>
</dbReference>
<keyword evidence="4 8" id="KW-1133">Transmembrane helix</keyword>
<dbReference type="Pfam" id="PF03798">
    <property type="entry name" value="TRAM_LAG1_CLN8"/>
    <property type="match status" value="1"/>
</dbReference>
<dbReference type="PANTHER" id="PTHR12560">
    <property type="entry name" value="LONGEVITY ASSURANCE FACTOR 1 LAG1"/>
    <property type="match status" value="1"/>
</dbReference>
<feature type="region of interest" description="Disordered" evidence="7">
    <location>
        <begin position="1"/>
        <end position="43"/>
    </location>
</feature>
<evidence type="ECO:0000256" key="4">
    <source>
        <dbReference type="ARBA" id="ARBA00022989"/>
    </source>
</evidence>
<sequence>MSSELRQRHSSGSAAPSLTEHRFDEKKQARSRSRTGSSSKHHFKPVSKVDRYSVLLSSILLSLLFVGNSFYPEYTKKFVNLQYEYPDNPGKYDIGIDDGYVILTFIVVFCLVRSFLLEFVLKPVGRNRFHMRSVKSLQRFGEQGWSMIYYLFSWIFGFYLYYHSPYYFNIDHIYSGWPHDQLSGLFKTYYLFQIASWFHQIIVLNVEERRKDFWQMFAHHIITVALTTGSYYYYFTRIGNVILILMDIVDVLLSFAKMLKYCGYSTLCDYMFVVFLFWWVMLRHVVYNYLTYQTWLRAKNLMADGECIAGLAQKRCWTPTVVNIFLALLGGLQVITCIWMYLILKVLVKVIKGIGAEDVRSDEEDENSD</sequence>
<evidence type="ECO:0000256" key="8">
    <source>
        <dbReference type="SAM" id="Phobius"/>
    </source>
</evidence>
<feature type="transmembrane region" description="Helical" evidence="8">
    <location>
        <begin position="324"/>
        <end position="344"/>
    </location>
</feature>
<feature type="transmembrane region" description="Helical" evidence="8">
    <location>
        <begin position="142"/>
        <end position="162"/>
    </location>
</feature>
<dbReference type="GeneID" id="2894267"/>
<dbReference type="SMART" id="SM00724">
    <property type="entry name" value="TLC"/>
    <property type="match status" value="1"/>
</dbReference>
<dbReference type="PaxDb" id="284590-Q6CP21"/>
<dbReference type="PANTHER" id="PTHR12560:SF0">
    <property type="entry name" value="LD18904P"/>
    <property type="match status" value="1"/>
</dbReference>
<evidence type="ECO:0000256" key="7">
    <source>
        <dbReference type="SAM" id="MobiDB-lite"/>
    </source>
</evidence>
<dbReference type="KEGG" id="kla:KLLA0_E08141g"/>
<dbReference type="GO" id="GO:0016020">
    <property type="term" value="C:membrane"/>
    <property type="evidence" value="ECO:0007669"/>
    <property type="project" value="UniProtKB-SubCell"/>
</dbReference>
<reference evidence="10 11" key="1">
    <citation type="journal article" date="2004" name="Nature">
        <title>Genome evolution in yeasts.</title>
        <authorList>
            <consortium name="Genolevures"/>
            <person name="Dujon B."/>
            <person name="Sherman D."/>
            <person name="Fischer G."/>
            <person name="Durrens P."/>
            <person name="Casaregola S."/>
            <person name="Lafontaine I."/>
            <person name="de Montigny J."/>
            <person name="Marck C."/>
            <person name="Neuveglise C."/>
            <person name="Talla E."/>
            <person name="Goffard N."/>
            <person name="Frangeul L."/>
            <person name="Aigle M."/>
            <person name="Anthouard V."/>
            <person name="Babour A."/>
            <person name="Barbe V."/>
            <person name="Barnay S."/>
            <person name="Blanchin S."/>
            <person name="Beckerich J.M."/>
            <person name="Beyne E."/>
            <person name="Bleykasten C."/>
            <person name="Boisrame A."/>
            <person name="Boyer J."/>
            <person name="Cattolico L."/>
            <person name="Confanioleri F."/>
            <person name="de Daruvar A."/>
            <person name="Despons L."/>
            <person name="Fabre E."/>
            <person name="Fairhead C."/>
            <person name="Ferry-Dumazet H."/>
            <person name="Groppi A."/>
            <person name="Hantraye F."/>
            <person name="Hennequin C."/>
            <person name="Jauniaux N."/>
            <person name="Joyet P."/>
            <person name="Kachouri R."/>
            <person name="Kerrest A."/>
            <person name="Koszul R."/>
            <person name="Lemaire M."/>
            <person name="Lesur I."/>
            <person name="Ma L."/>
            <person name="Muller H."/>
            <person name="Nicaud J.M."/>
            <person name="Nikolski M."/>
            <person name="Oztas S."/>
            <person name="Ozier-Kalogeropoulos O."/>
            <person name="Pellenz S."/>
            <person name="Potier S."/>
            <person name="Richard G.F."/>
            <person name="Straub M.L."/>
            <person name="Suleau A."/>
            <person name="Swennene D."/>
            <person name="Tekaia F."/>
            <person name="Wesolowski-Louvel M."/>
            <person name="Westhof E."/>
            <person name="Wirth B."/>
            <person name="Zeniou-Meyer M."/>
            <person name="Zivanovic I."/>
            <person name="Bolotin-Fukuhara M."/>
            <person name="Thierry A."/>
            <person name="Bouchier C."/>
            <person name="Caudron B."/>
            <person name="Scarpelli C."/>
            <person name="Gaillardin C."/>
            <person name="Weissenbach J."/>
            <person name="Wincker P."/>
            <person name="Souciet J.L."/>
        </authorList>
    </citation>
    <scope>NUCLEOTIDE SEQUENCE [LARGE SCALE GENOMIC DNA]</scope>
    <source>
        <strain evidence="11">ATCC 8585 / CBS 2359 / DSM 70799 / NBRC 1267 / NRRL Y-1140 / WM37</strain>
    </source>
</reference>
<organism evidence="10 11">
    <name type="scientific">Kluyveromyces lactis (strain ATCC 8585 / CBS 2359 / DSM 70799 / NBRC 1267 / NRRL Y-1140 / WM37)</name>
    <name type="common">Yeast</name>
    <name type="synonym">Candida sphaerica</name>
    <dbReference type="NCBI Taxonomy" id="284590"/>
    <lineage>
        <taxon>Eukaryota</taxon>
        <taxon>Fungi</taxon>
        <taxon>Dikarya</taxon>
        <taxon>Ascomycota</taxon>
        <taxon>Saccharomycotina</taxon>
        <taxon>Saccharomycetes</taxon>
        <taxon>Saccharomycetales</taxon>
        <taxon>Saccharomycetaceae</taxon>
        <taxon>Kluyveromyces</taxon>
    </lineage>
</organism>